<reference evidence="2" key="1">
    <citation type="journal article" date="2014" name="Front. Microbiol.">
        <title>High frequency of phylogenetically diverse reductive dehalogenase-homologous genes in deep subseafloor sedimentary metagenomes.</title>
        <authorList>
            <person name="Kawai M."/>
            <person name="Futagami T."/>
            <person name="Toyoda A."/>
            <person name="Takaki Y."/>
            <person name="Nishi S."/>
            <person name="Hori S."/>
            <person name="Arai W."/>
            <person name="Tsubouchi T."/>
            <person name="Morono Y."/>
            <person name="Uchiyama I."/>
            <person name="Ito T."/>
            <person name="Fujiyama A."/>
            <person name="Inagaki F."/>
            <person name="Takami H."/>
        </authorList>
    </citation>
    <scope>NUCLEOTIDE SEQUENCE</scope>
    <source>
        <strain evidence="2">Expedition CK06-06</strain>
    </source>
</reference>
<feature type="non-terminal residue" evidence="2">
    <location>
        <position position="1"/>
    </location>
</feature>
<evidence type="ECO:0000259" key="1">
    <source>
        <dbReference type="Pfam" id="PF20148"/>
    </source>
</evidence>
<organism evidence="2">
    <name type="scientific">marine sediment metagenome</name>
    <dbReference type="NCBI Taxonomy" id="412755"/>
    <lineage>
        <taxon>unclassified sequences</taxon>
        <taxon>metagenomes</taxon>
        <taxon>ecological metagenomes</taxon>
    </lineage>
</organism>
<feature type="domain" description="DUF6531" evidence="1">
    <location>
        <begin position="40"/>
        <end position="120"/>
    </location>
</feature>
<feature type="non-terminal residue" evidence="2">
    <location>
        <position position="248"/>
    </location>
</feature>
<dbReference type="InterPro" id="IPR045351">
    <property type="entry name" value="DUF6531"/>
</dbReference>
<accession>X1SNK1</accession>
<proteinExistence type="predicted"/>
<gene>
    <name evidence="2" type="ORF">S12H4_11573</name>
</gene>
<dbReference type="EMBL" id="BARW01005233">
    <property type="protein sequence ID" value="GAI76940.1"/>
    <property type="molecule type" value="Genomic_DNA"/>
</dbReference>
<name>X1SNK1_9ZZZZ</name>
<sequence length="248" mass="28632">AYANYMAKKHAWEMGYLQAWNENMQEGIKRLNNQPQQIGVTPVNGALLLNETDVSVPGRHNGISVTRFYNSKIWSADTMFSYLKGSSWLGAGWDLHFGKVWAPDDSGKVFETSSGMHIYFKHRSGARYISTDGSFMLLQDNTIKTGNGARLIFDFEHDNVRYLTKTIDQNGNVTDLYYDIYYSNQYYSYPRLDSLRTSTNEKIAFHYHFESVYYNILDSIKFIGFDSVDAKIIYHYDYDCWTASSPFG</sequence>
<comment type="caution">
    <text evidence="2">The sequence shown here is derived from an EMBL/GenBank/DDBJ whole genome shotgun (WGS) entry which is preliminary data.</text>
</comment>
<evidence type="ECO:0000313" key="2">
    <source>
        <dbReference type="EMBL" id="GAI76940.1"/>
    </source>
</evidence>
<dbReference type="Pfam" id="PF20148">
    <property type="entry name" value="DUF6531"/>
    <property type="match status" value="1"/>
</dbReference>
<protein>
    <recommendedName>
        <fullName evidence="1">DUF6531 domain-containing protein</fullName>
    </recommendedName>
</protein>
<dbReference type="AlphaFoldDB" id="X1SNK1"/>